<keyword evidence="1" id="KW-0812">Transmembrane</keyword>
<proteinExistence type="predicted"/>
<feature type="transmembrane region" description="Helical" evidence="1">
    <location>
        <begin position="71"/>
        <end position="94"/>
    </location>
</feature>
<evidence type="ECO:0008006" key="4">
    <source>
        <dbReference type="Google" id="ProtNLM"/>
    </source>
</evidence>
<gene>
    <name evidence="2" type="ORF">OR16_39189</name>
</gene>
<evidence type="ECO:0000256" key="1">
    <source>
        <dbReference type="SAM" id="Phobius"/>
    </source>
</evidence>
<name>H1SHC3_9BURK</name>
<dbReference type="Pfam" id="PF11158">
    <property type="entry name" value="DUF2938"/>
    <property type="match status" value="1"/>
</dbReference>
<dbReference type="PATRIC" id="fig|1127483.3.peg.7797"/>
<feature type="transmembrane region" description="Helical" evidence="1">
    <location>
        <begin position="106"/>
        <end position="124"/>
    </location>
</feature>
<dbReference type="EMBL" id="AHJE01000147">
    <property type="protein sequence ID" value="EHP38114.1"/>
    <property type="molecule type" value="Genomic_DNA"/>
</dbReference>
<dbReference type="InterPro" id="IPR021329">
    <property type="entry name" value="DUF2938"/>
</dbReference>
<comment type="caution">
    <text evidence="2">The sequence shown here is derived from an EMBL/GenBank/DDBJ whole genome shotgun (WGS) entry which is preliminary data.</text>
</comment>
<accession>H1SHC3</accession>
<reference evidence="2 3" key="1">
    <citation type="journal article" date="2012" name="J. Bacteriol.">
        <title>De Novo Genome Project of Cupriavidus basilensis OR16.</title>
        <authorList>
            <person name="Cserhati M."/>
            <person name="Kriszt B."/>
            <person name="Szoboszlay S."/>
            <person name="Toth A."/>
            <person name="Szabo I."/>
            <person name="Tancsics A."/>
            <person name="Nagy I."/>
            <person name="Horvath B."/>
            <person name="Nagy I."/>
            <person name="Kukolya J."/>
        </authorList>
    </citation>
    <scope>NUCLEOTIDE SEQUENCE [LARGE SCALE GENOMIC DNA]</scope>
    <source>
        <strain evidence="2 3">OR16</strain>
    </source>
</reference>
<organism evidence="2 3">
    <name type="scientific">Cupriavidus basilensis OR16</name>
    <dbReference type="NCBI Taxonomy" id="1127483"/>
    <lineage>
        <taxon>Bacteria</taxon>
        <taxon>Pseudomonadati</taxon>
        <taxon>Pseudomonadota</taxon>
        <taxon>Betaproteobacteria</taxon>
        <taxon>Burkholderiales</taxon>
        <taxon>Burkholderiaceae</taxon>
        <taxon>Cupriavidus</taxon>
    </lineage>
</organism>
<dbReference type="RefSeq" id="WP_006163921.1">
    <property type="nucleotide sequence ID" value="NZ_AHJE01000147.1"/>
</dbReference>
<evidence type="ECO:0000313" key="3">
    <source>
        <dbReference type="Proteomes" id="UP000005808"/>
    </source>
</evidence>
<evidence type="ECO:0000313" key="2">
    <source>
        <dbReference type="EMBL" id="EHP38114.1"/>
    </source>
</evidence>
<protein>
    <recommendedName>
        <fullName evidence="4">DUF2938 domain-containing protein</fullName>
    </recommendedName>
</protein>
<keyword evidence="1" id="KW-0472">Membrane</keyword>
<keyword evidence="1" id="KW-1133">Transmembrane helix</keyword>
<feature type="transmembrane region" description="Helical" evidence="1">
    <location>
        <begin position="6"/>
        <end position="25"/>
    </location>
</feature>
<dbReference type="AlphaFoldDB" id="H1SHC3"/>
<dbReference type="OrthoDB" id="9812539at2"/>
<dbReference type="Proteomes" id="UP000005808">
    <property type="component" value="Unassembled WGS sequence"/>
</dbReference>
<feature type="transmembrane region" description="Helical" evidence="1">
    <location>
        <begin position="144"/>
        <end position="164"/>
    </location>
</feature>
<sequence>MPEAVSYLKCAFLIGAGATLVMDIWATARKRLLGISPLDYALVGRWLAYLARGRFRHDPIGASAPVKGERLSGWIAHYLIGIVFAAALLALWGLDWARHPTLGPALLVGIGSVAAPFFVMQPGMGAGVAASRTPHPAAARLHSLVTHGIFGLGLYGAGWVTSWLDTFQWRSFW</sequence>